<name>A0A251SSE1_HELAN</name>
<dbReference type="InParanoid" id="A0A251SSE1"/>
<organism evidence="2 3">
    <name type="scientific">Helianthus annuus</name>
    <name type="common">Common sunflower</name>
    <dbReference type="NCBI Taxonomy" id="4232"/>
    <lineage>
        <taxon>Eukaryota</taxon>
        <taxon>Viridiplantae</taxon>
        <taxon>Streptophyta</taxon>
        <taxon>Embryophyta</taxon>
        <taxon>Tracheophyta</taxon>
        <taxon>Spermatophyta</taxon>
        <taxon>Magnoliopsida</taxon>
        <taxon>eudicotyledons</taxon>
        <taxon>Gunneridae</taxon>
        <taxon>Pentapetalae</taxon>
        <taxon>asterids</taxon>
        <taxon>campanulids</taxon>
        <taxon>Asterales</taxon>
        <taxon>Asteraceae</taxon>
        <taxon>Asteroideae</taxon>
        <taxon>Heliantheae alliance</taxon>
        <taxon>Heliantheae</taxon>
        <taxon>Helianthus</taxon>
    </lineage>
</organism>
<evidence type="ECO:0000313" key="3">
    <source>
        <dbReference type="Proteomes" id="UP000215914"/>
    </source>
</evidence>
<evidence type="ECO:0000313" key="1">
    <source>
        <dbReference type="EMBL" id="KAF5773348.1"/>
    </source>
</evidence>
<gene>
    <name evidence="2" type="ORF">HannXRQ_Chr13g0402481</name>
    <name evidence="1" type="ORF">HanXRQr2_Chr13g0587661</name>
</gene>
<dbReference type="EMBL" id="CM007902">
    <property type="protein sequence ID" value="OTG01473.1"/>
    <property type="molecule type" value="Genomic_DNA"/>
</dbReference>
<reference evidence="1 3" key="1">
    <citation type="journal article" date="2017" name="Nature">
        <title>The sunflower genome provides insights into oil metabolism, flowering and Asterid evolution.</title>
        <authorList>
            <person name="Badouin H."/>
            <person name="Gouzy J."/>
            <person name="Grassa C.J."/>
            <person name="Murat F."/>
            <person name="Staton S.E."/>
            <person name="Cottret L."/>
            <person name="Lelandais-Briere C."/>
            <person name="Owens G.L."/>
            <person name="Carrere S."/>
            <person name="Mayjonade B."/>
            <person name="Legrand L."/>
            <person name="Gill N."/>
            <person name="Kane N.C."/>
            <person name="Bowers J.E."/>
            <person name="Hubner S."/>
            <person name="Bellec A."/>
            <person name="Berard A."/>
            <person name="Berges H."/>
            <person name="Blanchet N."/>
            <person name="Boniface M.C."/>
            <person name="Brunel D."/>
            <person name="Catrice O."/>
            <person name="Chaidir N."/>
            <person name="Claudel C."/>
            <person name="Donnadieu C."/>
            <person name="Faraut T."/>
            <person name="Fievet G."/>
            <person name="Helmstetter N."/>
            <person name="King M."/>
            <person name="Knapp S.J."/>
            <person name="Lai Z."/>
            <person name="Le Paslier M.C."/>
            <person name="Lippi Y."/>
            <person name="Lorenzon L."/>
            <person name="Mandel J.R."/>
            <person name="Marage G."/>
            <person name="Marchand G."/>
            <person name="Marquand E."/>
            <person name="Bret-Mestries E."/>
            <person name="Morien E."/>
            <person name="Nambeesan S."/>
            <person name="Nguyen T."/>
            <person name="Pegot-Espagnet P."/>
            <person name="Pouilly N."/>
            <person name="Raftis F."/>
            <person name="Sallet E."/>
            <person name="Schiex T."/>
            <person name="Thomas J."/>
            <person name="Vandecasteele C."/>
            <person name="Vares D."/>
            <person name="Vear F."/>
            <person name="Vautrin S."/>
            <person name="Crespi M."/>
            <person name="Mangin B."/>
            <person name="Burke J.M."/>
            <person name="Salse J."/>
            <person name="Munos S."/>
            <person name="Vincourt P."/>
            <person name="Rieseberg L.H."/>
            <person name="Langlade N.B."/>
        </authorList>
    </citation>
    <scope>NUCLEOTIDE SEQUENCE [LARGE SCALE GENOMIC DNA]</scope>
    <source>
        <strain evidence="3">cv. SF193</strain>
        <tissue evidence="1">Leaves</tissue>
    </source>
</reference>
<reference evidence="1" key="3">
    <citation type="submission" date="2020-06" db="EMBL/GenBank/DDBJ databases">
        <title>Helianthus annuus Genome sequencing and assembly Release 2.</title>
        <authorList>
            <person name="Gouzy J."/>
            <person name="Langlade N."/>
            <person name="Munos S."/>
        </authorList>
    </citation>
    <scope>NUCLEOTIDE SEQUENCE</scope>
    <source>
        <tissue evidence="1">Leaves</tissue>
    </source>
</reference>
<proteinExistence type="predicted"/>
<keyword evidence="3" id="KW-1185">Reference proteome</keyword>
<reference evidence="2" key="2">
    <citation type="submission" date="2017-02" db="EMBL/GenBank/DDBJ databases">
        <title>Sunflower complete genome.</title>
        <authorList>
            <person name="Langlade N."/>
            <person name="Munos S."/>
        </authorList>
    </citation>
    <scope>NUCLEOTIDE SEQUENCE [LARGE SCALE GENOMIC DNA]</scope>
    <source>
        <tissue evidence="2">Leaves</tissue>
    </source>
</reference>
<dbReference type="AlphaFoldDB" id="A0A251SSE1"/>
<dbReference type="Gramene" id="mRNA:HanXRQr2_Chr13g0587661">
    <property type="protein sequence ID" value="mRNA:HanXRQr2_Chr13g0587661"/>
    <property type="gene ID" value="HanXRQr2_Chr13g0587661"/>
</dbReference>
<sequence>MTKIEFDIITLNFRREQYKCMYLLEHGIREIHPFILFYSEFKKDHLRILRSNLYRSSTRCI</sequence>
<dbReference type="Proteomes" id="UP000215914">
    <property type="component" value="Chromosome 13"/>
</dbReference>
<dbReference type="EMBL" id="MNCJ02000328">
    <property type="protein sequence ID" value="KAF5773348.1"/>
    <property type="molecule type" value="Genomic_DNA"/>
</dbReference>
<protein>
    <submittedName>
        <fullName evidence="2">Uncharacterized protein</fullName>
    </submittedName>
</protein>
<evidence type="ECO:0000313" key="2">
    <source>
        <dbReference type="EMBL" id="OTG01473.1"/>
    </source>
</evidence>
<accession>A0A251SSE1</accession>